<name>A0ABN3UUR3_9ACTN</name>
<keyword evidence="6 7" id="KW-0472">Membrane</keyword>
<accession>A0ABN3UUR3</accession>
<evidence type="ECO:0000313" key="8">
    <source>
        <dbReference type="EMBL" id="GAA2738416.1"/>
    </source>
</evidence>
<dbReference type="Proteomes" id="UP001501842">
    <property type="component" value="Unassembled WGS sequence"/>
</dbReference>
<dbReference type="RefSeq" id="WP_344458016.1">
    <property type="nucleotide sequence ID" value="NZ_BAAATZ010000037.1"/>
</dbReference>
<comment type="caution">
    <text evidence="8">The sequence shown here is derived from an EMBL/GenBank/DDBJ whole genome shotgun (WGS) entry which is preliminary data.</text>
</comment>
<feature type="transmembrane region" description="Helical" evidence="7">
    <location>
        <begin position="204"/>
        <end position="224"/>
    </location>
</feature>
<sequence length="239" mass="25386">MEALAIALLAFFAFGSLSLLGGDAGVGMLLPWLGRSGNERRTVIAAIGPFFLANEVWLVALAGILIGAFPGLEHELLYEQRTAFVVLLVGWVVRDAGLWWRGRIGSPRWAAGCDVLIVAGSWTLALALGTILGTVLGSPLLAPPVALLLALHGAGFCRSRLTGSLLERVRFTRYWLTTAVLGALTAAAGMRLDLEAALAGPTTLRVVTVFAVVMLPLLIGGQLLTRWAFRERVTGPGYL</sequence>
<feature type="transmembrane region" description="Helical" evidence="7">
    <location>
        <begin position="141"/>
        <end position="161"/>
    </location>
</feature>
<dbReference type="EMBL" id="BAAATZ010000037">
    <property type="protein sequence ID" value="GAA2738416.1"/>
    <property type="molecule type" value="Genomic_DNA"/>
</dbReference>
<dbReference type="PANTHER" id="PTHR43141:SF4">
    <property type="entry name" value="CYTOCHROME BD2 SUBUNIT II"/>
    <property type="match status" value="1"/>
</dbReference>
<evidence type="ECO:0000256" key="3">
    <source>
        <dbReference type="ARBA" id="ARBA00022475"/>
    </source>
</evidence>
<evidence type="ECO:0008006" key="10">
    <source>
        <dbReference type="Google" id="ProtNLM"/>
    </source>
</evidence>
<comment type="similarity">
    <text evidence="2">Belongs to the cytochrome ubiquinol oxidase subunit 2 family.</text>
</comment>
<organism evidence="8 9">
    <name type="scientific">Actinocorallia aurantiaca</name>
    <dbReference type="NCBI Taxonomy" id="46204"/>
    <lineage>
        <taxon>Bacteria</taxon>
        <taxon>Bacillati</taxon>
        <taxon>Actinomycetota</taxon>
        <taxon>Actinomycetes</taxon>
        <taxon>Streptosporangiales</taxon>
        <taxon>Thermomonosporaceae</taxon>
        <taxon>Actinocorallia</taxon>
    </lineage>
</organism>
<reference evidence="8 9" key="1">
    <citation type="journal article" date="2019" name="Int. J. Syst. Evol. Microbiol.">
        <title>The Global Catalogue of Microorganisms (GCM) 10K type strain sequencing project: providing services to taxonomists for standard genome sequencing and annotation.</title>
        <authorList>
            <consortium name="The Broad Institute Genomics Platform"/>
            <consortium name="The Broad Institute Genome Sequencing Center for Infectious Disease"/>
            <person name="Wu L."/>
            <person name="Ma J."/>
        </authorList>
    </citation>
    <scope>NUCLEOTIDE SEQUENCE [LARGE SCALE GENOMIC DNA]</scope>
    <source>
        <strain evidence="8 9">JCM 8201</strain>
    </source>
</reference>
<keyword evidence="9" id="KW-1185">Reference proteome</keyword>
<dbReference type="Pfam" id="PF02322">
    <property type="entry name" value="Cyt_bd_oxida_II"/>
    <property type="match status" value="1"/>
</dbReference>
<evidence type="ECO:0000256" key="1">
    <source>
        <dbReference type="ARBA" id="ARBA00004651"/>
    </source>
</evidence>
<keyword evidence="3" id="KW-1003">Cell membrane</keyword>
<dbReference type="PANTHER" id="PTHR43141">
    <property type="entry name" value="CYTOCHROME BD2 SUBUNIT II"/>
    <property type="match status" value="1"/>
</dbReference>
<dbReference type="InterPro" id="IPR003317">
    <property type="entry name" value="Cyt-d_oxidase_su2"/>
</dbReference>
<protein>
    <recommendedName>
        <fullName evidence="10">Cytochrome bd-type quinol oxidase subunit 2</fullName>
    </recommendedName>
</protein>
<gene>
    <name evidence="8" type="ORF">GCM10010439_72370</name>
</gene>
<proteinExistence type="inferred from homology"/>
<feature type="transmembrane region" description="Helical" evidence="7">
    <location>
        <begin position="42"/>
        <end position="69"/>
    </location>
</feature>
<keyword evidence="5 7" id="KW-1133">Transmembrane helix</keyword>
<evidence type="ECO:0000256" key="5">
    <source>
        <dbReference type="ARBA" id="ARBA00022989"/>
    </source>
</evidence>
<feature type="transmembrane region" description="Helical" evidence="7">
    <location>
        <begin position="112"/>
        <end position="135"/>
    </location>
</feature>
<comment type="subcellular location">
    <subcellularLocation>
        <location evidence="1">Cell membrane</location>
        <topology evidence="1">Multi-pass membrane protein</topology>
    </subcellularLocation>
</comment>
<feature type="transmembrane region" description="Helical" evidence="7">
    <location>
        <begin position="81"/>
        <end position="100"/>
    </location>
</feature>
<feature type="transmembrane region" description="Helical" evidence="7">
    <location>
        <begin position="6"/>
        <end position="30"/>
    </location>
</feature>
<evidence type="ECO:0000313" key="9">
    <source>
        <dbReference type="Proteomes" id="UP001501842"/>
    </source>
</evidence>
<evidence type="ECO:0000256" key="2">
    <source>
        <dbReference type="ARBA" id="ARBA00007543"/>
    </source>
</evidence>
<evidence type="ECO:0000256" key="6">
    <source>
        <dbReference type="ARBA" id="ARBA00023136"/>
    </source>
</evidence>
<keyword evidence="4 7" id="KW-0812">Transmembrane</keyword>
<feature type="transmembrane region" description="Helical" evidence="7">
    <location>
        <begin position="173"/>
        <end position="192"/>
    </location>
</feature>
<evidence type="ECO:0000256" key="7">
    <source>
        <dbReference type="SAM" id="Phobius"/>
    </source>
</evidence>
<evidence type="ECO:0000256" key="4">
    <source>
        <dbReference type="ARBA" id="ARBA00022692"/>
    </source>
</evidence>